<gene>
    <name evidence="2" type="ORF">LR48_Vigan07g174000</name>
</gene>
<evidence type="ECO:0000313" key="2">
    <source>
        <dbReference type="EMBL" id="KOM48036.1"/>
    </source>
</evidence>
<proteinExistence type="predicted"/>
<organism evidence="2 3">
    <name type="scientific">Phaseolus angularis</name>
    <name type="common">Azuki bean</name>
    <name type="synonym">Vigna angularis</name>
    <dbReference type="NCBI Taxonomy" id="3914"/>
    <lineage>
        <taxon>Eukaryota</taxon>
        <taxon>Viridiplantae</taxon>
        <taxon>Streptophyta</taxon>
        <taxon>Embryophyta</taxon>
        <taxon>Tracheophyta</taxon>
        <taxon>Spermatophyta</taxon>
        <taxon>Magnoliopsida</taxon>
        <taxon>eudicotyledons</taxon>
        <taxon>Gunneridae</taxon>
        <taxon>Pentapetalae</taxon>
        <taxon>rosids</taxon>
        <taxon>fabids</taxon>
        <taxon>Fabales</taxon>
        <taxon>Fabaceae</taxon>
        <taxon>Papilionoideae</taxon>
        <taxon>50 kb inversion clade</taxon>
        <taxon>NPAAA clade</taxon>
        <taxon>indigoferoid/millettioid clade</taxon>
        <taxon>Phaseoleae</taxon>
        <taxon>Vigna</taxon>
    </lineage>
</organism>
<evidence type="ECO:0000313" key="3">
    <source>
        <dbReference type="Proteomes" id="UP000053144"/>
    </source>
</evidence>
<feature type="compositionally biased region" description="Pro residues" evidence="1">
    <location>
        <begin position="26"/>
        <end position="37"/>
    </location>
</feature>
<evidence type="ECO:0000256" key="1">
    <source>
        <dbReference type="SAM" id="MobiDB-lite"/>
    </source>
</evidence>
<dbReference type="EMBL" id="CM003377">
    <property type="protein sequence ID" value="KOM48036.1"/>
    <property type="molecule type" value="Genomic_DNA"/>
</dbReference>
<dbReference type="Gramene" id="KOM48036">
    <property type="protein sequence ID" value="KOM48036"/>
    <property type="gene ID" value="LR48_Vigan07g174000"/>
</dbReference>
<protein>
    <submittedName>
        <fullName evidence="2">Uncharacterized protein</fullName>
    </submittedName>
</protein>
<sequence length="194" mass="20853">MKVDASPSRRNATAVGRRRRDFATTSPPPLRASPTPPLQDALAAASLRSRCGLAAQAAVTNALPVCHHSSSSSVIVVAAKELCSTLRSANLSSYPRHHLLCSPNALDRRASHHRRRGTRLHHRASLPLLTPATIVILARAQAATMEERTPSRRGCQVGEGRLLFVSARGKKTASCKMNSRVDESRLGASEKGEI</sequence>
<accession>A0A0L9UZC3</accession>
<dbReference type="Proteomes" id="UP000053144">
    <property type="component" value="Chromosome 7"/>
</dbReference>
<reference evidence="3" key="1">
    <citation type="journal article" date="2015" name="Proc. Natl. Acad. Sci. U.S.A.">
        <title>Genome sequencing of adzuki bean (Vigna angularis) provides insight into high starch and low fat accumulation and domestication.</title>
        <authorList>
            <person name="Yang K."/>
            <person name="Tian Z."/>
            <person name="Chen C."/>
            <person name="Luo L."/>
            <person name="Zhao B."/>
            <person name="Wang Z."/>
            <person name="Yu L."/>
            <person name="Li Y."/>
            <person name="Sun Y."/>
            <person name="Li W."/>
            <person name="Chen Y."/>
            <person name="Li Y."/>
            <person name="Zhang Y."/>
            <person name="Ai D."/>
            <person name="Zhao J."/>
            <person name="Shang C."/>
            <person name="Ma Y."/>
            <person name="Wu B."/>
            <person name="Wang M."/>
            <person name="Gao L."/>
            <person name="Sun D."/>
            <person name="Zhang P."/>
            <person name="Guo F."/>
            <person name="Wang W."/>
            <person name="Li Y."/>
            <person name="Wang J."/>
            <person name="Varshney R.K."/>
            <person name="Wang J."/>
            <person name="Ling H.Q."/>
            <person name="Wan P."/>
        </authorList>
    </citation>
    <scope>NUCLEOTIDE SEQUENCE</scope>
    <source>
        <strain evidence="3">cv. Jingnong 6</strain>
    </source>
</reference>
<dbReference type="AlphaFoldDB" id="A0A0L9UZC3"/>
<feature type="region of interest" description="Disordered" evidence="1">
    <location>
        <begin position="1"/>
        <end position="37"/>
    </location>
</feature>
<name>A0A0L9UZC3_PHAAN</name>